<dbReference type="GO" id="GO:0043021">
    <property type="term" value="F:ribonucleoprotein complex binding"/>
    <property type="evidence" value="ECO:0007669"/>
    <property type="project" value="UniProtKB-UniRule"/>
</dbReference>
<dbReference type="GO" id="GO:0005654">
    <property type="term" value="C:nucleoplasm"/>
    <property type="evidence" value="ECO:0007669"/>
    <property type="project" value="UniProtKB-SubCell"/>
</dbReference>
<dbReference type="FunCoup" id="G7DZG3">
    <property type="interactions" value="710"/>
</dbReference>
<comment type="subunit">
    <text evidence="4">Component of the NOP7 complex, composed of ERB1, NOP7 and YTM1. Within the NOP7 complex ERB1 appears to interact directly with NOP7 and YTM1. The NOP7 complex also associates with the 66S pre-ribosome.</text>
</comment>
<protein>
    <recommendedName>
        <fullName evidence="4">Pescadillo homolog</fullName>
    </recommendedName>
    <alternativeName>
        <fullName evidence="4">Nucleolar protein 7 homolog</fullName>
    </alternativeName>
</protein>
<dbReference type="GO" id="GO:0030687">
    <property type="term" value="C:preribosome, large subunit precursor"/>
    <property type="evidence" value="ECO:0007669"/>
    <property type="project" value="UniProtKB-UniRule"/>
</dbReference>
<dbReference type="Proteomes" id="UP000009131">
    <property type="component" value="Unassembled WGS sequence"/>
</dbReference>
<reference evidence="7 8" key="2">
    <citation type="journal article" date="2012" name="Open Biol.">
        <title>Characteristics of nucleosomes and linker DNA regions on the genome of the basidiomycete Mixia osmundae revealed by mono- and dinucleosome mapping.</title>
        <authorList>
            <person name="Nishida H."/>
            <person name="Kondo S."/>
            <person name="Matsumoto T."/>
            <person name="Suzuki Y."/>
            <person name="Yoshikawa H."/>
            <person name="Taylor T.D."/>
            <person name="Sugiyama J."/>
        </authorList>
    </citation>
    <scope>NUCLEOTIDE SEQUENCE [LARGE SCALE GENOMIC DNA]</scope>
    <source>
        <strain evidence="8">CBS 9802 / IAM 14324 / JCM 22182 / KY 12970</strain>
    </source>
</reference>
<dbReference type="SUPFAM" id="SSF52113">
    <property type="entry name" value="BRCT domain"/>
    <property type="match status" value="1"/>
</dbReference>
<feature type="region of interest" description="Disordered" evidence="5">
    <location>
        <begin position="625"/>
        <end position="653"/>
    </location>
</feature>
<dbReference type="EMBL" id="BABT02000069">
    <property type="protein sequence ID" value="GAA95973.1"/>
    <property type="molecule type" value="Genomic_DNA"/>
</dbReference>
<comment type="function">
    <text evidence="4">Component of the NOP7 complex, which is required for maturation of the 25S and 5.8S ribosomal RNAs and formation of the 60S ribosome.</text>
</comment>
<keyword evidence="2 4" id="KW-0698">rRNA processing</keyword>
<dbReference type="RefSeq" id="XP_014565713.1">
    <property type="nucleotide sequence ID" value="XM_014710227.1"/>
</dbReference>
<dbReference type="PROSITE" id="PS50172">
    <property type="entry name" value="BRCT"/>
    <property type="match status" value="1"/>
</dbReference>
<dbReference type="OrthoDB" id="10264910at2759"/>
<feature type="compositionally biased region" description="Basic and acidic residues" evidence="5">
    <location>
        <begin position="326"/>
        <end position="337"/>
    </location>
</feature>
<dbReference type="GO" id="GO:0000463">
    <property type="term" value="P:maturation of LSU-rRNA from tricistronic rRNA transcript (SSU-rRNA, 5.8S rRNA, LSU-rRNA)"/>
    <property type="evidence" value="ECO:0007669"/>
    <property type="project" value="UniProtKB-UniRule"/>
</dbReference>
<feature type="compositionally biased region" description="Basic and acidic residues" evidence="5">
    <location>
        <begin position="625"/>
        <end position="640"/>
    </location>
</feature>
<dbReference type="PANTHER" id="PTHR12221">
    <property type="entry name" value="PESCADILLO - RELATED"/>
    <property type="match status" value="1"/>
</dbReference>
<name>G7DZG3_MIXOS</name>
<dbReference type="STRING" id="764103.G7DZG3"/>
<sequence length="653" mass="73270">MAPRGQPKKKGESGAAKNYISRARATRKLQCTLADFRRLCILKGIFPREPKSRKKVNKGSNAPASFYYVKDIQYLLHEPVLAKLREHKAFAKKLSRALGRGQIGLAKNLDEKRPKYRIDHIIRERYPTFIDSIRDLDDALSLIILFAHLPASSKVPAPIVAHCARLANEWQLYVARTHSLRKVFLSIKGIYFQAEVMGQTVTWLVPYMFTQHVPDDVDFRVMLTFLELYQTLLGFVFYKLYTDLNLVYPPKLDEERDDAGGAGLSAFMLQETNRSLTNLEEDPAKSAAQRNLTTKDVKKQIKAITQTAAPEIDDEAIEPEQAEQTTDTRDVFTSHSKTDEDDVMLTLTDAARQQEETEAHASLFSNFVIYISREVTRPVLEFVIRSFSGQVCWDPILGAGSPFEENDERITHHVVDRPVQRDAAGQIINTYTQHKGRRVYVQPQWVVDCVNKKTLLPTDDYAPGQALPPHLSPFVNDKEVKAKGGYVPAEAGLDQPAAEAAVSESESEEEEEEEEGEADVDDLVEEAEEPVHVPAQKNGKARATPALLAAVDNPDDEALLRAAELEAETQGIPHAVFEANLRAAQKTARQVAKKTPSTISPLVRKQEGDASMLLTGKNRKIYKHMERGIRNRKAATDKLADKKRKLVKDAKKA</sequence>
<evidence type="ECO:0000256" key="3">
    <source>
        <dbReference type="ARBA" id="ARBA00023242"/>
    </source>
</evidence>
<evidence type="ECO:0000313" key="8">
    <source>
        <dbReference type="Proteomes" id="UP000009131"/>
    </source>
</evidence>
<organism evidence="7 8">
    <name type="scientific">Mixia osmundae (strain CBS 9802 / IAM 14324 / JCM 22182 / KY 12970)</name>
    <dbReference type="NCBI Taxonomy" id="764103"/>
    <lineage>
        <taxon>Eukaryota</taxon>
        <taxon>Fungi</taxon>
        <taxon>Dikarya</taxon>
        <taxon>Basidiomycota</taxon>
        <taxon>Pucciniomycotina</taxon>
        <taxon>Mixiomycetes</taxon>
        <taxon>Mixiales</taxon>
        <taxon>Mixiaceae</taxon>
        <taxon>Mixia</taxon>
    </lineage>
</organism>
<evidence type="ECO:0000259" key="6">
    <source>
        <dbReference type="PROSITE" id="PS50172"/>
    </source>
</evidence>
<dbReference type="CDD" id="cd17709">
    <property type="entry name" value="BRCT_pescadillo_like"/>
    <property type="match status" value="1"/>
</dbReference>
<dbReference type="AlphaFoldDB" id="G7DZG3"/>
<dbReference type="Pfam" id="PF06732">
    <property type="entry name" value="Pescadillo_N"/>
    <property type="match status" value="1"/>
</dbReference>
<dbReference type="Gene3D" id="3.40.50.10190">
    <property type="entry name" value="BRCT domain"/>
    <property type="match status" value="1"/>
</dbReference>
<evidence type="ECO:0000256" key="5">
    <source>
        <dbReference type="SAM" id="MobiDB-lite"/>
    </source>
</evidence>
<comment type="caution">
    <text evidence="7">The sequence shown here is derived from an EMBL/GenBank/DDBJ whole genome shotgun (WGS) entry which is preliminary data.</text>
</comment>
<evidence type="ECO:0000313" key="7">
    <source>
        <dbReference type="EMBL" id="GAA95973.1"/>
    </source>
</evidence>
<gene>
    <name evidence="7" type="primary">Mo02631</name>
    <name evidence="4" type="synonym">NOP7</name>
    <name evidence="7" type="ORF">E5Q_02631</name>
</gene>
<evidence type="ECO:0000256" key="1">
    <source>
        <dbReference type="ARBA" id="ARBA00022517"/>
    </source>
</evidence>
<dbReference type="OMA" id="QKVTWIV"/>
<dbReference type="InParanoid" id="G7DZG3"/>
<dbReference type="InterPro" id="IPR036420">
    <property type="entry name" value="BRCT_dom_sf"/>
</dbReference>
<feature type="region of interest" description="Disordered" evidence="5">
    <location>
        <begin position="487"/>
        <end position="519"/>
    </location>
</feature>
<dbReference type="InterPro" id="IPR010613">
    <property type="entry name" value="PES"/>
</dbReference>
<evidence type="ECO:0000256" key="4">
    <source>
        <dbReference type="HAMAP-Rule" id="MF_03028"/>
    </source>
</evidence>
<proteinExistence type="inferred from homology"/>
<keyword evidence="8" id="KW-1185">Reference proteome</keyword>
<dbReference type="InterPro" id="IPR001357">
    <property type="entry name" value="BRCT_dom"/>
</dbReference>
<feature type="domain" description="BRCT" evidence="6">
    <location>
        <begin position="359"/>
        <end position="463"/>
    </location>
</feature>
<dbReference type="GO" id="GO:0003723">
    <property type="term" value="F:RNA binding"/>
    <property type="evidence" value="ECO:0007669"/>
    <property type="project" value="TreeGrafter"/>
</dbReference>
<keyword evidence="3 4" id="KW-0539">Nucleus</keyword>
<dbReference type="eggNOG" id="KOG2481">
    <property type="taxonomic scope" value="Eukaryota"/>
</dbReference>
<reference evidence="7 8" key="1">
    <citation type="journal article" date="2011" name="J. Gen. Appl. Microbiol.">
        <title>Draft genome sequencing of the enigmatic basidiomycete Mixia osmundae.</title>
        <authorList>
            <person name="Nishida H."/>
            <person name="Nagatsuka Y."/>
            <person name="Sugiyama J."/>
        </authorList>
    </citation>
    <scope>NUCLEOTIDE SEQUENCE [LARGE SCALE GENOMIC DNA]</scope>
    <source>
        <strain evidence="8">CBS 9802 / IAM 14324 / JCM 22182 / KY 12970</strain>
    </source>
</reference>
<feature type="compositionally biased region" description="Acidic residues" evidence="5">
    <location>
        <begin position="505"/>
        <end position="519"/>
    </location>
</feature>
<dbReference type="GO" id="GO:0070545">
    <property type="term" value="C:PeBoW complex"/>
    <property type="evidence" value="ECO:0007669"/>
    <property type="project" value="TreeGrafter"/>
</dbReference>
<keyword evidence="1 4" id="KW-0690">Ribosome biogenesis</keyword>
<comment type="subcellular location">
    <subcellularLocation>
        <location evidence="4">Nucleus</location>
        <location evidence="4">Nucleolus</location>
    </subcellularLocation>
    <subcellularLocation>
        <location evidence="4">Nucleus</location>
        <location evidence="4">Nucleoplasm</location>
    </subcellularLocation>
</comment>
<comment type="similarity">
    <text evidence="4">Belongs to the pescadillo family.</text>
</comment>
<dbReference type="PANTHER" id="PTHR12221:SF6">
    <property type="entry name" value="PESCADILLO HOMOLOG"/>
    <property type="match status" value="1"/>
</dbReference>
<accession>G7DZG3</accession>
<feature type="region of interest" description="Disordered" evidence="5">
    <location>
        <begin position="315"/>
        <end position="337"/>
    </location>
</feature>
<dbReference type="HAMAP" id="MF_03028">
    <property type="entry name" value="Pescadillo"/>
    <property type="match status" value="1"/>
</dbReference>
<dbReference type="HOGENOM" id="CLU_019619_1_1_1"/>
<dbReference type="Pfam" id="PF16589">
    <property type="entry name" value="BRCT_2"/>
    <property type="match status" value="1"/>
</dbReference>
<dbReference type="GO" id="GO:0000466">
    <property type="term" value="P:maturation of 5.8S rRNA from tricistronic rRNA transcript (SSU-rRNA, 5.8S rRNA, LSU-rRNA)"/>
    <property type="evidence" value="ECO:0007669"/>
    <property type="project" value="UniProtKB-UniRule"/>
</dbReference>
<evidence type="ECO:0000256" key="2">
    <source>
        <dbReference type="ARBA" id="ARBA00022552"/>
    </source>
</evidence>